<proteinExistence type="predicted"/>
<dbReference type="EMBL" id="CP064981">
    <property type="protein sequence ID" value="QQR92922.1"/>
    <property type="molecule type" value="Genomic_DNA"/>
</dbReference>
<keyword evidence="1" id="KW-0472">Membrane</keyword>
<organism evidence="2">
    <name type="scientific">Candidatus Iainarchaeum sp</name>
    <dbReference type="NCBI Taxonomy" id="3101447"/>
    <lineage>
        <taxon>Archaea</taxon>
        <taxon>Candidatus Iainarchaeota</taxon>
        <taxon>Candidatus Iainarchaeia</taxon>
        <taxon>Candidatus Iainarchaeales</taxon>
        <taxon>Candidatus Iainarchaeaceae</taxon>
        <taxon>Candidatus Iainarchaeum</taxon>
    </lineage>
</organism>
<evidence type="ECO:0000313" key="2">
    <source>
        <dbReference type="EMBL" id="QQR92922.1"/>
    </source>
</evidence>
<keyword evidence="1" id="KW-1133">Transmembrane helix</keyword>
<feature type="transmembrane region" description="Helical" evidence="1">
    <location>
        <begin position="6"/>
        <end position="26"/>
    </location>
</feature>
<protein>
    <submittedName>
        <fullName evidence="2">Uncharacterized protein</fullName>
    </submittedName>
</protein>
<gene>
    <name evidence="2" type="ORF">IPJ89_01600</name>
</gene>
<reference evidence="2" key="1">
    <citation type="submission" date="2020-11" db="EMBL/GenBank/DDBJ databases">
        <title>Connecting structure to function with the recovery of over 1000 high-quality activated sludge metagenome-assembled genomes encoding full-length rRNA genes using long-read sequencing.</title>
        <authorList>
            <person name="Singleton C.M."/>
            <person name="Petriglieri F."/>
            <person name="Kristensen J.M."/>
            <person name="Kirkegaard R.H."/>
            <person name="Michaelsen T.Y."/>
            <person name="Andersen M.H."/>
            <person name="Karst S.M."/>
            <person name="Dueholm M.S."/>
            <person name="Nielsen P.H."/>
            <person name="Albertsen M."/>
        </authorList>
    </citation>
    <scope>NUCLEOTIDE SEQUENCE</scope>
    <source>
        <strain evidence="2">Fred_18-Q3-R57-64_BAT3C.431</strain>
    </source>
</reference>
<evidence type="ECO:0000256" key="1">
    <source>
        <dbReference type="SAM" id="Phobius"/>
    </source>
</evidence>
<accession>A0A7T9DKD5</accession>
<dbReference type="Proteomes" id="UP000596004">
    <property type="component" value="Chromosome"/>
</dbReference>
<keyword evidence="1" id="KW-0812">Transmembrane</keyword>
<name>A0A7T9DKD5_9ARCH</name>
<dbReference type="AlphaFoldDB" id="A0A7T9DKD5"/>
<sequence length="132" mass="15070">MKIVLLVPLVIVIAIVLVFIISEYSISQNHQPRIIGYSCYPVEEAIIRGNYIDYNSMSCPFTSIAIDNPSIFYRKNVVPNSSFSTVAAINLDSSCDKLLDSTYPFQIYSAEHVKLYRDEQLKVYWCLANYVL</sequence>